<reference evidence="1 2" key="1">
    <citation type="submission" date="2017-08" db="EMBL/GenBank/DDBJ databases">
        <title>Infants hospitalized years apart are colonized by the same room-sourced microbial strains.</title>
        <authorList>
            <person name="Brooks B."/>
            <person name="Olm M.R."/>
            <person name="Firek B.A."/>
            <person name="Baker R."/>
            <person name="Thomas B.C."/>
            <person name="Morowitz M.J."/>
            <person name="Banfield J.F."/>
        </authorList>
    </citation>
    <scope>NUCLEOTIDE SEQUENCE [LARGE SCALE GENOMIC DNA]</scope>
    <source>
        <strain evidence="1">S2_005_003_R2_43</strain>
    </source>
</reference>
<dbReference type="EMBL" id="QFPN01000010">
    <property type="protein sequence ID" value="PZQ11913.1"/>
    <property type="molecule type" value="Genomic_DNA"/>
</dbReference>
<proteinExistence type="predicted"/>
<gene>
    <name evidence="1" type="ORF">DI565_17180</name>
</gene>
<evidence type="ECO:0000313" key="1">
    <source>
        <dbReference type="EMBL" id="PZQ11913.1"/>
    </source>
</evidence>
<evidence type="ECO:0000313" key="2">
    <source>
        <dbReference type="Proteomes" id="UP000249577"/>
    </source>
</evidence>
<dbReference type="Proteomes" id="UP000249577">
    <property type="component" value="Unassembled WGS sequence"/>
</dbReference>
<dbReference type="AlphaFoldDB" id="A0A2W5M3D3"/>
<organism evidence="1 2">
    <name type="scientific">Ancylobacter novellus</name>
    <name type="common">Thiobacillus novellus</name>
    <dbReference type="NCBI Taxonomy" id="921"/>
    <lineage>
        <taxon>Bacteria</taxon>
        <taxon>Pseudomonadati</taxon>
        <taxon>Pseudomonadota</taxon>
        <taxon>Alphaproteobacteria</taxon>
        <taxon>Hyphomicrobiales</taxon>
        <taxon>Xanthobacteraceae</taxon>
        <taxon>Ancylobacter</taxon>
    </lineage>
</organism>
<accession>A0A2W5M3D3</accession>
<protein>
    <submittedName>
        <fullName evidence="1">Uncharacterized protein</fullName>
    </submittedName>
</protein>
<sequence length="73" mass="8250">MKNPWMSLWLSAANTYSSAARGMMAAETRRTQNAMAQEIAKQTMAFWFPWSATEAAKPAPAAKRRRTRRSRAS</sequence>
<comment type="caution">
    <text evidence="1">The sequence shown here is derived from an EMBL/GenBank/DDBJ whole genome shotgun (WGS) entry which is preliminary data.</text>
</comment>
<name>A0A2W5M3D3_ANCNO</name>